<evidence type="ECO:0000313" key="2">
    <source>
        <dbReference type="Proteomes" id="UP001208570"/>
    </source>
</evidence>
<dbReference type="Proteomes" id="UP001208570">
    <property type="component" value="Unassembled WGS sequence"/>
</dbReference>
<dbReference type="EMBL" id="JAODUP010000250">
    <property type="protein sequence ID" value="KAK2155069.1"/>
    <property type="molecule type" value="Genomic_DNA"/>
</dbReference>
<comment type="caution">
    <text evidence="1">The sequence shown here is derived from an EMBL/GenBank/DDBJ whole genome shotgun (WGS) entry which is preliminary data.</text>
</comment>
<evidence type="ECO:0000313" key="1">
    <source>
        <dbReference type="EMBL" id="KAK2155069.1"/>
    </source>
</evidence>
<name>A0AAD9JL46_9ANNE</name>
<dbReference type="AlphaFoldDB" id="A0AAD9JL46"/>
<reference evidence="1" key="1">
    <citation type="journal article" date="2023" name="Mol. Biol. Evol.">
        <title>Third-Generation Sequencing Reveals the Adaptive Role of the Epigenome in Three Deep-Sea Polychaetes.</title>
        <authorList>
            <person name="Perez M."/>
            <person name="Aroh O."/>
            <person name="Sun Y."/>
            <person name="Lan Y."/>
            <person name="Juniper S.K."/>
            <person name="Young C.R."/>
            <person name="Angers B."/>
            <person name="Qian P.Y."/>
        </authorList>
    </citation>
    <scope>NUCLEOTIDE SEQUENCE</scope>
    <source>
        <strain evidence="1">P08H-3</strain>
    </source>
</reference>
<proteinExistence type="predicted"/>
<keyword evidence="2" id="KW-1185">Reference proteome</keyword>
<gene>
    <name evidence="1" type="ORF">LSH36_250g03034</name>
</gene>
<feature type="non-terminal residue" evidence="1">
    <location>
        <position position="90"/>
    </location>
</feature>
<sequence length="90" mass="9975">VLRKAKTWYADATFKLCRAPFKQLFSINAFVKSGANTKQVPLLFALMSGKKKSGHKSVLQKRCEIDGMPVSLDSVLVEKGARARVAESIY</sequence>
<protein>
    <submittedName>
        <fullName evidence="1">Uncharacterized protein</fullName>
    </submittedName>
</protein>
<organism evidence="1 2">
    <name type="scientific">Paralvinella palmiformis</name>
    <dbReference type="NCBI Taxonomy" id="53620"/>
    <lineage>
        <taxon>Eukaryota</taxon>
        <taxon>Metazoa</taxon>
        <taxon>Spiralia</taxon>
        <taxon>Lophotrochozoa</taxon>
        <taxon>Annelida</taxon>
        <taxon>Polychaeta</taxon>
        <taxon>Sedentaria</taxon>
        <taxon>Canalipalpata</taxon>
        <taxon>Terebellida</taxon>
        <taxon>Terebelliformia</taxon>
        <taxon>Alvinellidae</taxon>
        <taxon>Paralvinella</taxon>
    </lineage>
</organism>
<accession>A0AAD9JL46</accession>